<keyword evidence="1" id="KW-0812">Transmembrane</keyword>
<feature type="transmembrane region" description="Helical" evidence="1">
    <location>
        <begin position="46"/>
        <end position="71"/>
    </location>
</feature>
<evidence type="ECO:0000313" key="3">
    <source>
        <dbReference type="Proteomes" id="UP001208570"/>
    </source>
</evidence>
<dbReference type="Proteomes" id="UP001208570">
    <property type="component" value="Unassembled WGS sequence"/>
</dbReference>
<comment type="caution">
    <text evidence="2">The sequence shown here is derived from an EMBL/GenBank/DDBJ whole genome shotgun (WGS) entry which is preliminary data.</text>
</comment>
<reference evidence="2" key="1">
    <citation type="journal article" date="2023" name="Mol. Biol. Evol.">
        <title>Third-Generation Sequencing Reveals the Adaptive Role of the Epigenome in Three Deep-Sea Polychaetes.</title>
        <authorList>
            <person name="Perez M."/>
            <person name="Aroh O."/>
            <person name="Sun Y."/>
            <person name="Lan Y."/>
            <person name="Juniper S.K."/>
            <person name="Young C.R."/>
            <person name="Angers B."/>
            <person name="Qian P.Y."/>
        </authorList>
    </citation>
    <scope>NUCLEOTIDE SEQUENCE</scope>
    <source>
        <strain evidence="2">P08H-3</strain>
    </source>
</reference>
<protein>
    <submittedName>
        <fullName evidence="2">Uncharacterized protein</fullName>
    </submittedName>
</protein>
<organism evidence="2 3">
    <name type="scientific">Paralvinella palmiformis</name>
    <dbReference type="NCBI Taxonomy" id="53620"/>
    <lineage>
        <taxon>Eukaryota</taxon>
        <taxon>Metazoa</taxon>
        <taxon>Spiralia</taxon>
        <taxon>Lophotrochozoa</taxon>
        <taxon>Annelida</taxon>
        <taxon>Polychaeta</taxon>
        <taxon>Sedentaria</taxon>
        <taxon>Canalipalpata</taxon>
        <taxon>Terebellida</taxon>
        <taxon>Terebelliformia</taxon>
        <taxon>Alvinellidae</taxon>
        <taxon>Paralvinella</taxon>
    </lineage>
</organism>
<gene>
    <name evidence="2" type="ORF">LSH36_1291g00026</name>
</gene>
<dbReference type="AlphaFoldDB" id="A0AAD9MRQ8"/>
<accession>A0AAD9MRQ8</accession>
<name>A0AAD9MRQ8_9ANNE</name>
<proteinExistence type="predicted"/>
<dbReference type="EMBL" id="JAODUP010001291">
    <property type="protein sequence ID" value="KAK2140604.1"/>
    <property type="molecule type" value="Genomic_DNA"/>
</dbReference>
<keyword evidence="1" id="KW-0472">Membrane</keyword>
<keyword evidence="3" id="KW-1185">Reference proteome</keyword>
<evidence type="ECO:0000256" key="1">
    <source>
        <dbReference type="SAM" id="Phobius"/>
    </source>
</evidence>
<evidence type="ECO:0000313" key="2">
    <source>
        <dbReference type="EMBL" id="KAK2140604.1"/>
    </source>
</evidence>
<sequence>MDVITYPHSPYNYPGYSSANYGNANQSSYKRNPAVSKAKKGQDKGLVAAVIILAILLLTVIAALIFVAVLYKQKVAPSTTTAESNATIIIDFSVKRLDMTYASDMGDPESSKFGETCNTFCEMVSDINYVDFYLDKLFPVTYIR</sequence>
<keyword evidence="1" id="KW-1133">Transmembrane helix</keyword>